<keyword evidence="3" id="KW-0805">Transcription regulation</keyword>
<evidence type="ECO:0000256" key="2">
    <source>
        <dbReference type="ARBA" id="ARBA00005942"/>
    </source>
</evidence>
<dbReference type="Proteomes" id="UP000799750">
    <property type="component" value="Unassembled WGS sequence"/>
</dbReference>
<keyword evidence="5" id="KW-0539">Nucleus</keyword>
<comment type="subcellular location">
    <subcellularLocation>
        <location evidence="1">Nucleus</location>
    </subcellularLocation>
</comment>
<dbReference type="PANTHER" id="PTHR12434">
    <property type="entry name" value="MEDIATOR OF RNA POLYMERASE II TRANSCRIPTION SUBUNIT 22"/>
    <property type="match status" value="1"/>
</dbReference>
<dbReference type="Gene3D" id="6.10.280.160">
    <property type="entry name" value="Mediator of RNA polymerase II transcription subunit 22"/>
    <property type="match status" value="1"/>
</dbReference>
<evidence type="ECO:0000313" key="7">
    <source>
        <dbReference type="Proteomes" id="UP000799750"/>
    </source>
</evidence>
<evidence type="ECO:0000256" key="4">
    <source>
        <dbReference type="ARBA" id="ARBA00023163"/>
    </source>
</evidence>
<gene>
    <name evidence="6" type="ORF">BU16DRAFT_616342</name>
</gene>
<evidence type="ECO:0000256" key="1">
    <source>
        <dbReference type="ARBA" id="ARBA00004123"/>
    </source>
</evidence>
<accession>A0A6A6QZ44</accession>
<dbReference type="GO" id="GO:0016592">
    <property type="term" value="C:mediator complex"/>
    <property type="evidence" value="ECO:0007669"/>
    <property type="project" value="InterPro"/>
</dbReference>
<sequence length="115" mass="12569">MESSLRNFASLKTHIDKLQTSLVTRFENLVATAALESTDYNTTSANALHMQEETAALVRAAEDLLALTRAMQELWLFGQLDTLKGGAREGREGDVEGVARGVEGWVRGREGSAEM</sequence>
<evidence type="ECO:0008006" key="8">
    <source>
        <dbReference type="Google" id="ProtNLM"/>
    </source>
</evidence>
<proteinExistence type="inferred from homology"/>
<dbReference type="GO" id="GO:0003712">
    <property type="term" value="F:transcription coregulator activity"/>
    <property type="evidence" value="ECO:0007669"/>
    <property type="project" value="InterPro"/>
</dbReference>
<keyword evidence="4" id="KW-0804">Transcription</keyword>
<organism evidence="6 7">
    <name type="scientific">Lophium mytilinum</name>
    <dbReference type="NCBI Taxonomy" id="390894"/>
    <lineage>
        <taxon>Eukaryota</taxon>
        <taxon>Fungi</taxon>
        <taxon>Dikarya</taxon>
        <taxon>Ascomycota</taxon>
        <taxon>Pezizomycotina</taxon>
        <taxon>Dothideomycetes</taxon>
        <taxon>Pleosporomycetidae</taxon>
        <taxon>Mytilinidiales</taxon>
        <taxon>Mytilinidiaceae</taxon>
        <taxon>Lophium</taxon>
    </lineage>
</organism>
<evidence type="ECO:0000313" key="6">
    <source>
        <dbReference type="EMBL" id="KAF2497748.1"/>
    </source>
</evidence>
<evidence type="ECO:0000256" key="3">
    <source>
        <dbReference type="ARBA" id="ARBA00023015"/>
    </source>
</evidence>
<reference evidence="6" key="1">
    <citation type="journal article" date="2020" name="Stud. Mycol.">
        <title>101 Dothideomycetes genomes: a test case for predicting lifestyles and emergence of pathogens.</title>
        <authorList>
            <person name="Haridas S."/>
            <person name="Albert R."/>
            <person name="Binder M."/>
            <person name="Bloem J."/>
            <person name="Labutti K."/>
            <person name="Salamov A."/>
            <person name="Andreopoulos B."/>
            <person name="Baker S."/>
            <person name="Barry K."/>
            <person name="Bills G."/>
            <person name="Bluhm B."/>
            <person name="Cannon C."/>
            <person name="Castanera R."/>
            <person name="Culley D."/>
            <person name="Daum C."/>
            <person name="Ezra D."/>
            <person name="Gonzalez J."/>
            <person name="Henrissat B."/>
            <person name="Kuo A."/>
            <person name="Liang C."/>
            <person name="Lipzen A."/>
            <person name="Lutzoni F."/>
            <person name="Magnuson J."/>
            <person name="Mondo S."/>
            <person name="Nolan M."/>
            <person name="Ohm R."/>
            <person name="Pangilinan J."/>
            <person name="Park H.-J."/>
            <person name="Ramirez L."/>
            <person name="Alfaro M."/>
            <person name="Sun H."/>
            <person name="Tritt A."/>
            <person name="Yoshinaga Y."/>
            <person name="Zwiers L.-H."/>
            <person name="Turgeon B."/>
            <person name="Goodwin S."/>
            <person name="Spatafora J."/>
            <person name="Crous P."/>
            <person name="Grigoriev I."/>
        </authorList>
    </citation>
    <scope>NUCLEOTIDE SEQUENCE</scope>
    <source>
        <strain evidence="6">CBS 269.34</strain>
    </source>
</reference>
<comment type="similarity">
    <text evidence="2">Belongs to the Mediator complex subunit 22 family.</text>
</comment>
<keyword evidence="7" id="KW-1185">Reference proteome</keyword>
<dbReference type="GO" id="GO:0006357">
    <property type="term" value="P:regulation of transcription by RNA polymerase II"/>
    <property type="evidence" value="ECO:0007669"/>
    <property type="project" value="InterPro"/>
</dbReference>
<dbReference type="OrthoDB" id="203279at2759"/>
<evidence type="ECO:0000256" key="5">
    <source>
        <dbReference type="ARBA" id="ARBA00023242"/>
    </source>
</evidence>
<name>A0A6A6QZ44_9PEZI</name>
<dbReference type="PANTHER" id="PTHR12434:SF6">
    <property type="entry name" value="MEDIATOR OF RNA POLYMERASE II TRANSCRIPTION SUBUNIT 22"/>
    <property type="match status" value="1"/>
</dbReference>
<dbReference type="EMBL" id="MU004186">
    <property type="protein sequence ID" value="KAF2497748.1"/>
    <property type="molecule type" value="Genomic_DNA"/>
</dbReference>
<dbReference type="Pfam" id="PF06179">
    <property type="entry name" value="Med22"/>
    <property type="match status" value="1"/>
</dbReference>
<dbReference type="InterPro" id="IPR009332">
    <property type="entry name" value="Med22"/>
</dbReference>
<dbReference type="AlphaFoldDB" id="A0A6A6QZ44"/>
<protein>
    <recommendedName>
        <fullName evidence="8">Mediator of RNA polymerase II transcription subunit 22</fullName>
    </recommendedName>
</protein>